<name>A0A0U5JV67_LIMRT</name>
<feature type="transmembrane region" description="Helical" evidence="1">
    <location>
        <begin position="107"/>
        <end position="125"/>
    </location>
</feature>
<dbReference type="EMBL" id="LN887543">
    <property type="protein sequence ID" value="CUR40427.1"/>
    <property type="molecule type" value="Genomic_DNA"/>
</dbReference>
<keyword evidence="1" id="KW-0472">Membrane</keyword>
<dbReference type="RefSeq" id="WP_102816001.1">
    <property type="nucleotide sequence ID" value="NZ_LN887543.1"/>
</dbReference>
<feature type="transmembrane region" description="Helical" evidence="1">
    <location>
        <begin position="153"/>
        <end position="171"/>
    </location>
</feature>
<evidence type="ECO:0000313" key="2">
    <source>
        <dbReference type="EMBL" id="CUR40427.1"/>
    </source>
</evidence>
<feature type="transmembrane region" description="Helical" evidence="1">
    <location>
        <begin position="130"/>
        <end position="147"/>
    </location>
</feature>
<dbReference type="Proteomes" id="UP000235484">
    <property type="component" value="Unassembled WGS sequence"/>
</dbReference>
<reference evidence="3" key="1">
    <citation type="submission" date="2015-10" db="EMBL/GenBank/DDBJ databases">
        <authorList>
            <person name="Crossman L.C."/>
        </authorList>
    </citation>
    <scope>NUCLEOTIDE SEQUENCE [LARGE SCALE GENOMIC DNA]</scope>
    <source>
        <strain evidence="3">20-2</strain>
    </source>
</reference>
<dbReference type="InterPro" id="IPR053824">
    <property type="entry name" value="DUF7010"/>
</dbReference>
<sequence length="177" mass="19863">MGELEKLKQDCIVKQKRGLHIIIASIVVWGGILAVELLNVPVLTKNLFVFGCTALLLPISYFISRLINVDFQNKTNPLTKLGMLFSMNQLLYLLIAMWIYPTIPNKMLMVLAIIFGAHLLPYSWLYNSRAYLVSSIVISILALLVGINFKPFILASAMLAIVVAFCITLILENHQLD</sequence>
<keyword evidence="1" id="KW-0812">Transmembrane</keyword>
<feature type="transmembrane region" description="Helical" evidence="1">
    <location>
        <begin position="48"/>
        <end position="69"/>
    </location>
</feature>
<accession>A0A0U5JV67</accession>
<dbReference type="Pfam" id="PF22765">
    <property type="entry name" value="DUF7010"/>
    <property type="match status" value="1"/>
</dbReference>
<protein>
    <submittedName>
        <fullName evidence="2">Uncharacterized protein</fullName>
    </submittedName>
</protein>
<proteinExistence type="predicted"/>
<feature type="transmembrane region" description="Helical" evidence="1">
    <location>
        <begin position="21"/>
        <end position="42"/>
    </location>
</feature>
<dbReference type="AlphaFoldDB" id="A0A0U5JV67"/>
<evidence type="ECO:0000256" key="1">
    <source>
        <dbReference type="SAM" id="Phobius"/>
    </source>
</evidence>
<gene>
    <name evidence="2" type="ORF">LRLP16767_LR202_00485</name>
</gene>
<keyword evidence="1" id="KW-1133">Transmembrane helix</keyword>
<feature type="transmembrane region" description="Helical" evidence="1">
    <location>
        <begin position="81"/>
        <end position="101"/>
    </location>
</feature>
<organism evidence="2 3">
    <name type="scientific">Limosilactobacillus reuteri</name>
    <name type="common">Lactobacillus reuteri</name>
    <dbReference type="NCBI Taxonomy" id="1598"/>
    <lineage>
        <taxon>Bacteria</taxon>
        <taxon>Bacillati</taxon>
        <taxon>Bacillota</taxon>
        <taxon>Bacilli</taxon>
        <taxon>Lactobacillales</taxon>
        <taxon>Lactobacillaceae</taxon>
        <taxon>Limosilactobacillus</taxon>
    </lineage>
</organism>
<evidence type="ECO:0000313" key="3">
    <source>
        <dbReference type="Proteomes" id="UP000235484"/>
    </source>
</evidence>